<keyword evidence="2" id="KW-0479">Metal-binding</keyword>
<dbReference type="HOGENOM" id="CLU_075763_0_0_2"/>
<organism evidence="3 4">
    <name type="scientific">Candidatus Nitrososphaera evergladensis SR1</name>
    <dbReference type="NCBI Taxonomy" id="1459636"/>
    <lineage>
        <taxon>Archaea</taxon>
        <taxon>Nitrososphaerota</taxon>
        <taxon>Nitrososphaeria</taxon>
        <taxon>Nitrososphaerales</taxon>
        <taxon>Nitrososphaeraceae</taxon>
        <taxon>Nitrososphaera</taxon>
    </lineage>
</organism>
<evidence type="ECO:0000256" key="1">
    <source>
        <dbReference type="ARBA" id="ARBA00006964"/>
    </source>
</evidence>
<dbReference type="InterPro" id="IPR002678">
    <property type="entry name" value="DUF34/NIF3"/>
</dbReference>
<name>A0A075MUC9_9ARCH</name>
<evidence type="ECO:0000313" key="3">
    <source>
        <dbReference type="EMBL" id="AIF84795.1"/>
    </source>
</evidence>
<proteinExistence type="inferred from homology"/>
<reference evidence="3 4" key="1">
    <citation type="journal article" date="2014" name="PLoS ONE">
        <title>Genome Sequence of Candidatus Nitrososphaera evergladensis from Group I.1b Enriched from Everglades Soil Reveals Novel Genomic Features of the Ammonia-Oxidizing Archaea.</title>
        <authorList>
            <person name="Zhalnina K.V."/>
            <person name="Dias R."/>
            <person name="Leonard M.T."/>
            <person name="Dorr de Quadros P."/>
            <person name="Camargo F.A."/>
            <person name="Drew J.C."/>
            <person name="Farmerie W.G."/>
            <person name="Daroub S.H."/>
            <person name="Triplett E.W."/>
        </authorList>
    </citation>
    <scope>NUCLEOTIDE SEQUENCE [LARGE SCALE GENOMIC DNA]</scope>
    <source>
        <strain evidence="3 4">SR1</strain>
    </source>
</reference>
<dbReference type="AlphaFoldDB" id="A0A075MUC9"/>
<keyword evidence="4" id="KW-1185">Reference proteome</keyword>
<dbReference type="Proteomes" id="UP000028194">
    <property type="component" value="Chromosome"/>
</dbReference>
<dbReference type="STRING" id="1459636.NTE_02754"/>
<dbReference type="eggNOG" id="arCOG04454">
    <property type="taxonomic scope" value="Archaea"/>
</dbReference>
<feature type="binding site" evidence="2">
    <location>
        <position position="65"/>
    </location>
    <ligand>
        <name>a divalent metal cation</name>
        <dbReference type="ChEBI" id="CHEBI:60240"/>
        <label>1</label>
    </ligand>
</feature>
<feature type="binding site" evidence="2">
    <location>
        <position position="244"/>
    </location>
    <ligand>
        <name>a divalent metal cation</name>
        <dbReference type="ChEBI" id="CHEBI:60240"/>
        <label>1</label>
    </ligand>
</feature>
<evidence type="ECO:0008006" key="5">
    <source>
        <dbReference type="Google" id="ProtNLM"/>
    </source>
</evidence>
<dbReference type="SUPFAM" id="SSF102705">
    <property type="entry name" value="NIF3 (NGG1p interacting factor 3)-like"/>
    <property type="match status" value="1"/>
</dbReference>
<evidence type="ECO:0000256" key="2">
    <source>
        <dbReference type="PIRSR" id="PIRSR602678-1"/>
    </source>
</evidence>
<gene>
    <name evidence="3" type="ORF">NTE_02754</name>
</gene>
<dbReference type="GeneID" id="41598443"/>
<accession>A0A075MUC9</accession>
<dbReference type="OrthoDB" id="8041at2157"/>
<dbReference type="RefSeq" id="WP_148701308.1">
    <property type="nucleotide sequence ID" value="NZ_CP007174.1"/>
</dbReference>
<sequence length="276" mass="30281">MVTSGVDTEEIMKAGLELAGWKKMPADSMVHVRGKNIKKVMMAIDIGTAELLLAKSLGCDAVIAHHPIGIAAINFYKVFDKHTDYMVEHGVPKSVAKEATEKLKERVETKTHANIYDDVVGAARAMKMPLVNIHQPCDEYMRQAILAKIKSGKTEYVSDIVESVSRIPEFRHAETRVQVRHGSEKNRVGHWALVIAAGTNGGYSIAKAYFQHGVDTVIYLHVDYGDLVKMREEKLQGNLVVLGHLAGDSLGLNALAGKLEQEMGVETVRIGLLPST</sequence>
<dbReference type="EMBL" id="CP007174">
    <property type="protein sequence ID" value="AIF84795.1"/>
    <property type="molecule type" value="Genomic_DNA"/>
</dbReference>
<protein>
    <recommendedName>
        <fullName evidence="5">Dinuclear metal center protein, YbgI/SA1388 family</fullName>
    </recommendedName>
</protein>
<dbReference type="GO" id="GO:0046872">
    <property type="term" value="F:metal ion binding"/>
    <property type="evidence" value="ECO:0007669"/>
    <property type="project" value="UniProtKB-KW"/>
</dbReference>
<dbReference type="InterPro" id="IPR036069">
    <property type="entry name" value="DUF34/NIF3_sf"/>
</dbReference>
<dbReference type="Pfam" id="PF01784">
    <property type="entry name" value="DUF34_NIF3"/>
    <property type="match status" value="1"/>
</dbReference>
<dbReference type="Gene3D" id="3.40.1390.30">
    <property type="entry name" value="NIF3 (NGG1p interacting factor 3)-like"/>
    <property type="match status" value="2"/>
</dbReference>
<evidence type="ECO:0000313" key="4">
    <source>
        <dbReference type="Proteomes" id="UP000028194"/>
    </source>
</evidence>
<comment type="similarity">
    <text evidence="1">Belongs to the GTP cyclohydrolase I type 2/NIF3 family.</text>
</comment>
<dbReference type="KEGG" id="nev:NTE_02754"/>
<feature type="binding site" evidence="2">
    <location>
        <position position="66"/>
    </location>
    <ligand>
        <name>a divalent metal cation</name>
        <dbReference type="ChEBI" id="CHEBI:60240"/>
        <label>1</label>
    </ligand>
</feature>